<gene>
    <name evidence="1" type="ORF">BpHYR1_031587</name>
</gene>
<dbReference type="InterPro" id="IPR009072">
    <property type="entry name" value="Histone-fold"/>
</dbReference>
<protein>
    <recommendedName>
        <fullName evidence="3">Histone H2A</fullName>
    </recommendedName>
</protein>
<name>A0A3M7T0G2_BRAPC</name>
<dbReference type="EMBL" id="REGN01000523">
    <property type="protein sequence ID" value="RNA41308.1"/>
    <property type="molecule type" value="Genomic_DNA"/>
</dbReference>
<dbReference type="GO" id="GO:0046982">
    <property type="term" value="F:protein heterodimerization activity"/>
    <property type="evidence" value="ECO:0007669"/>
    <property type="project" value="InterPro"/>
</dbReference>
<keyword evidence="2" id="KW-1185">Reference proteome</keyword>
<dbReference type="Proteomes" id="UP000276133">
    <property type="component" value="Unassembled WGS sequence"/>
</dbReference>
<sequence>MKVKIEEKDCSASKSFTRLQEVKDEYCSDFNSPVKSTTNELSCLHAPLTSNLKISKRRQTKSQKAGIIFPVYQIITALRKFNSKTFFSEESGVMIASIVEFLTLALLDSARDMTNFDHEPKKNSAQTHLFGCEN</sequence>
<evidence type="ECO:0000313" key="2">
    <source>
        <dbReference type="Proteomes" id="UP000276133"/>
    </source>
</evidence>
<proteinExistence type="predicted"/>
<dbReference type="SUPFAM" id="SSF47113">
    <property type="entry name" value="Histone-fold"/>
    <property type="match status" value="1"/>
</dbReference>
<comment type="caution">
    <text evidence="1">The sequence shown here is derived from an EMBL/GenBank/DDBJ whole genome shotgun (WGS) entry which is preliminary data.</text>
</comment>
<evidence type="ECO:0008006" key="3">
    <source>
        <dbReference type="Google" id="ProtNLM"/>
    </source>
</evidence>
<dbReference type="AlphaFoldDB" id="A0A3M7T0G2"/>
<evidence type="ECO:0000313" key="1">
    <source>
        <dbReference type="EMBL" id="RNA41308.1"/>
    </source>
</evidence>
<reference evidence="1 2" key="1">
    <citation type="journal article" date="2018" name="Sci. Rep.">
        <title>Genomic signatures of local adaptation to the degree of environmental predictability in rotifers.</title>
        <authorList>
            <person name="Franch-Gras L."/>
            <person name="Hahn C."/>
            <person name="Garcia-Roger E.M."/>
            <person name="Carmona M.J."/>
            <person name="Serra M."/>
            <person name="Gomez A."/>
        </authorList>
    </citation>
    <scope>NUCLEOTIDE SEQUENCE [LARGE SCALE GENOMIC DNA]</scope>
    <source>
        <strain evidence="1">HYR1</strain>
    </source>
</reference>
<dbReference type="Gene3D" id="1.10.20.10">
    <property type="entry name" value="Histone, subunit A"/>
    <property type="match status" value="1"/>
</dbReference>
<organism evidence="1 2">
    <name type="scientific">Brachionus plicatilis</name>
    <name type="common">Marine rotifer</name>
    <name type="synonym">Brachionus muelleri</name>
    <dbReference type="NCBI Taxonomy" id="10195"/>
    <lineage>
        <taxon>Eukaryota</taxon>
        <taxon>Metazoa</taxon>
        <taxon>Spiralia</taxon>
        <taxon>Gnathifera</taxon>
        <taxon>Rotifera</taxon>
        <taxon>Eurotatoria</taxon>
        <taxon>Monogononta</taxon>
        <taxon>Pseudotrocha</taxon>
        <taxon>Ploima</taxon>
        <taxon>Brachionidae</taxon>
        <taxon>Brachionus</taxon>
    </lineage>
</organism>
<accession>A0A3M7T0G2</accession>